<evidence type="ECO:0000313" key="2">
    <source>
        <dbReference type="EMBL" id="OOV83594.1"/>
    </source>
</evidence>
<dbReference type="InterPro" id="IPR016181">
    <property type="entry name" value="Acyl_CoA_acyltransferase"/>
</dbReference>
<dbReference type="PANTHER" id="PTHR43441:SF2">
    <property type="entry name" value="FAMILY ACETYLTRANSFERASE, PUTATIVE (AFU_ORTHOLOGUE AFUA_7G00850)-RELATED"/>
    <property type="match status" value="1"/>
</dbReference>
<proteinExistence type="predicted"/>
<dbReference type="PROSITE" id="PS51186">
    <property type="entry name" value="GNAT"/>
    <property type="match status" value="1"/>
</dbReference>
<reference evidence="2 3" key="1">
    <citation type="submission" date="2017-02" db="EMBL/GenBank/DDBJ databases">
        <title>Acinetobacter sp. ANC 4945, whole genome shotgun sequencing project.</title>
        <authorList>
            <person name="Radolfova-Krizova L."/>
            <person name="Al Atrouni A."/>
            <person name="Nemec A."/>
        </authorList>
    </citation>
    <scope>NUCLEOTIDE SEQUENCE [LARGE SCALE GENOMIC DNA]</scope>
    <source>
        <strain evidence="2 3">ANC 4945</strain>
    </source>
</reference>
<keyword evidence="2" id="KW-0808">Transferase</keyword>
<organism evidence="2 3">
    <name type="scientific">Acinetobacter amyesii</name>
    <dbReference type="NCBI Taxonomy" id="2942470"/>
    <lineage>
        <taxon>Bacteria</taxon>
        <taxon>Pseudomonadati</taxon>
        <taxon>Pseudomonadota</taxon>
        <taxon>Gammaproteobacteria</taxon>
        <taxon>Moraxellales</taxon>
        <taxon>Moraxellaceae</taxon>
        <taxon>Acinetobacter</taxon>
    </lineage>
</organism>
<protein>
    <submittedName>
        <fullName evidence="2">GNAT family N-acetyltransferase</fullName>
    </submittedName>
</protein>
<keyword evidence="3" id="KW-1185">Reference proteome</keyword>
<dbReference type="InterPro" id="IPR000182">
    <property type="entry name" value="GNAT_dom"/>
</dbReference>
<gene>
    <name evidence="2" type="ORF">B1202_08150</name>
</gene>
<dbReference type="Proteomes" id="UP000191160">
    <property type="component" value="Unassembled WGS sequence"/>
</dbReference>
<sequence>MPQQYNQWGQSVGMTLTQFEPCQFRCKTEVGQSVRLIPMLPDQLDDSLLQRLWQTVQQEPDERCWTYLPYSQIQSMQQLRDYFQQSFHFAGSMHYVIEVGEAVVGWIGLLNVRPAHAVIEIGNVYFSSLMKQSTAATETIYLLLKACFAVGYRRVEWKCDDLNTPSKNAALRFGFQFEGLFRQHVVVKGRNRDTAWFAILDEEWDALDQAYSAWLKADNFDHDGQQKISLGDFVKVYG</sequence>
<dbReference type="PANTHER" id="PTHR43441">
    <property type="entry name" value="RIBOSOMAL-PROTEIN-SERINE ACETYLTRANSFERASE"/>
    <property type="match status" value="1"/>
</dbReference>
<dbReference type="Pfam" id="PF13302">
    <property type="entry name" value="Acetyltransf_3"/>
    <property type="match status" value="1"/>
</dbReference>
<dbReference type="AlphaFoldDB" id="A0A1T1H160"/>
<feature type="domain" description="N-acetyltransferase" evidence="1">
    <location>
        <begin position="39"/>
        <end position="193"/>
    </location>
</feature>
<dbReference type="SUPFAM" id="SSF55729">
    <property type="entry name" value="Acyl-CoA N-acyltransferases (Nat)"/>
    <property type="match status" value="1"/>
</dbReference>
<evidence type="ECO:0000313" key="3">
    <source>
        <dbReference type="Proteomes" id="UP000191160"/>
    </source>
</evidence>
<comment type="caution">
    <text evidence="2">The sequence shown here is derived from an EMBL/GenBank/DDBJ whole genome shotgun (WGS) entry which is preliminary data.</text>
</comment>
<dbReference type="InterPro" id="IPR051908">
    <property type="entry name" value="Ribosomal_N-acetyltransferase"/>
</dbReference>
<dbReference type="GO" id="GO:1990189">
    <property type="term" value="F:protein N-terminal-serine acetyltransferase activity"/>
    <property type="evidence" value="ECO:0007669"/>
    <property type="project" value="TreeGrafter"/>
</dbReference>
<dbReference type="GO" id="GO:0008999">
    <property type="term" value="F:protein-N-terminal-alanine acetyltransferase activity"/>
    <property type="evidence" value="ECO:0007669"/>
    <property type="project" value="TreeGrafter"/>
</dbReference>
<dbReference type="Gene3D" id="3.40.630.30">
    <property type="match status" value="1"/>
</dbReference>
<dbReference type="EMBL" id="MVKX01000004">
    <property type="protein sequence ID" value="OOV83594.1"/>
    <property type="molecule type" value="Genomic_DNA"/>
</dbReference>
<dbReference type="RefSeq" id="WP_078190061.1">
    <property type="nucleotide sequence ID" value="NZ_JAMCOZ010000014.1"/>
</dbReference>
<accession>A0A1T1H160</accession>
<name>A0A1T1H160_9GAMM</name>
<evidence type="ECO:0000259" key="1">
    <source>
        <dbReference type="PROSITE" id="PS51186"/>
    </source>
</evidence>